<dbReference type="PROSITE" id="PS50853">
    <property type="entry name" value="FN3"/>
    <property type="match status" value="1"/>
</dbReference>
<dbReference type="Proteomes" id="UP000494165">
    <property type="component" value="Unassembled WGS sequence"/>
</dbReference>
<feature type="repeat" description="ANK" evidence="1">
    <location>
        <begin position="194"/>
        <end position="226"/>
    </location>
</feature>
<reference evidence="3 4" key="1">
    <citation type="submission" date="2020-04" db="EMBL/GenBank/DDBJ databases">
        <authorList>
            <person name="Alioto T."/>
            <person name="Alioto T."/>
            <person name="Gomez Garrido J."/>
        </authorList>
    </citation>
    <scope>NUCLEOTIDE SEQUENCE [LARGE SCALE GENOMIC DNA]</scope>
</reference>
<evidence type="ECO:0000313" key="3">
    <source>
        <dbReference type="EMBL" id="CAB3373757.1"/>
    </source>
</evidence>
<keyword evidence="4" id="KW-1185">Reference proteome</keyword>
<dbReference type="PROSITE" id="PS50088">
    <property type="entry name" value="ANK_REPEAT"/>
    <property type="match status" value="2"/>
</dbReference>
<name>A0A8S1D781_9INSE</name>
<dbReference type="AlphaFoldDB" id="A0A8S1D781"/>
<dbReference type="SMART" id="SM00248">
    <property type="entry name" value="ANK"/>
    <property type="match status" value="5"/>
</dbReference>
<dbReference type="PANTHER" id="PTHR24183:SF1">
    <property type="entry name" value="FIBRONECTIN TYPE 3 AND ANKYRIN REPEAT DOMAINS PROTEIN 1"/>
    <property type="match status" value="1"/>
</dbReference>
<organism evidence="3 4">
    <name type="scientific">Cloeon dipterum</name>
    <dbReference type="NCBI Taxonomy" id="197152"/>
    <lineage>
        <taxon>Eukaryota</taxon>
        <taxon>Metazoa</taxon>
        <taxon>Ecdysozoa</taxon>
        <taxon>Arthropoda</taxon>
        <taxon>Hexapoda</taxon>
        <taxon>Insecta</taxon>
        <taxon>Pterygota</taxon>
        <taxon>Palaeoptera</taxon>
        <taxon>Ephemeroptera</taxon>
        <taxon>Pisciforma</taxon>
        <taxon>Baetidae</taxon>
        <taxon>Cloeon</taxon>
    </lineage>
</organism>
<dbReference type="Gene3D" id="1.25.40.20">
    <property type="entry name" value="Ankyrin repeat-containing domain"/>
    <property type="match status" value="2"/>
</dbReference>
<evidence type="ECO:0000256" key="1">
    <source>
        <dbReference type="PROSITE-ProRule" id="PRU00023"/>
    </source>
</evidence>
<dbReference type="InterPro" id="IPR036770">
    <property type="entry name" value="Ankyrin_rpt-contain_sf"/>
</dbReference>
<feature type="domain" description="Fibronectin type-III" evidence="2">
    <location>
        <begin position="22"/>
        <end position="124"/>
    </location>
</feature>
<dbReference type="OrthoDB" id="194358at2759"/>
<dbReference type="GO" id="GO:0005634">
    <property type="term" value="C:nucleus"/>
    <property type="evidence" value="ECO:0007669"/>
    <property type="project" value="TreeGrafter"/>
</dbReference>
<accession>A0A8S1D781</accession>
<proteinExistence type="predicted"/>
<dbReference type="PROSITE" id="PS50297">
    <property type="entry name" value="ANK_REP_REGION"/>
    <property type="match status" value="2"/>
</dbReference>
<dbReference type="InterPro" id="IPR013783">
    <property type="entry name" value="Ig-like_fold"/>
</dbReference>
<evidence type="ECO:0000313" key="4">
    <source>
        <dbReference type="Proteomes" id="UP000494165"/>
    </source>
</evidence>
<keyword evidence="1" id="KW-0040">ANK repeat</keyword>
<protein>
    <recommendedName>
        <fullName evidence="2">Fibronectin type-III domain-containing protein</fullName>
    </recommendedName>
</protein>
<dbReference type="GO" id="GO:0042981">
    <property type="term" value="P:regulation of apoptotic process"/>
    <property type="evidence" value="ECO:0007669"/>
    <property type="project" value="TreeGrafter"/>
</dbReference>
<evidence type="ECO:0000259" key="2">
    <source>
        <dbReference type="PROSITE" id="PS50853"/>
    </source>
</evidence>
<feature type="repeat" description="ANK" evidence="1">
    <location>
        <begin position="258"/>
        <end position="291"/>
    </location>
</feature>
<dbReference type="InterPro" id="IPR036116">
    <property type="entry name" value="FN3_sf"/>
</dbReference>
<dbReference type="PANTHER" id="PTHR24183">
    <property type="entry name" value="FIBRONECTIN TYPE 3 AND ANKYRIN REPEAT DOMAINS PROTEIN 1"/>
    <property type="match status" value="1"/>
</dbReference>
<comment type="caution">
    <text evidence="3">The sequence shown here is derived from an EMBL/GenBank/DDBJ whole genome shotgun (WGS) entry which is preliminary data.</text>
</comment>
<dbReference type="InterPro" id="IPR003961">
    <property type="entry name" value="FN3_dom"/>
</dbReference>
<dbReference type="SUPFAM" id="SSF48403">
    <property type="entry name" value="Ankyrin repeat"/>
    <property type="match status" value="1"/>
</dbReference>
<dbReference type="Pfam" id="PF12796">
    <property type="entry name" value="Ank_2"/>
    <property type="match status" value="2"/>
</dbReference>
<sequence length="375" mass="40742">MRRIAFAVRAIKLQKHVSGEKKPLTPYVEASATTLNSLQLAWHLTEAQRKLAETKGAKFTSLLEMCDPETLDWQPVYRGNEFNCSVEELAPSTVYLFRLKVFESEDQESNSKWSECISGQTRDEPPSAKSLHKEIEFGNHQEVSRILQIIPIAASSCASDAGLTSLQTAVVGSDLKMVKMLLQHCNIDAESIGNGRTALMMACAAGKADVAEYLLENGANIEKQDRIGMTALHHSLLHARMAKLILDAGAAVDAADSCGWTPLMRAVLLGCEPQVVRLLINHGAHVNHRDVNGLSCLAAAVFAFAPDHAVLRLLREAGADVHAPADSLGHSALQLASKDIVAILSPAVNTISCPPVVKIRADSQEQEKDETKERE</sequence>
<gene>
    <name evidence="3" type="ORF">CLODIP_2_CD04588</name>
</gene>
<dbReference type="CDD" id="cd00063">
    <property type="entry name" value="FN3"/>
    <property type="match status" value="1"/>
</dbReference>
<dbReference type="Gene3D" id="2.60.40.10">
    <property type="entry name" value="Immunoglobulins"/>
    <property type="match status" value="1"/>
</dbReference>
<dbReference type="InterPro" id="IPR002110">
    <property type="entry name" value="Ankyrin_rpt"/>
</dbReference>
<dbReference type="EMBL" id="CADEPI010000089">
    <property type="protein sequence ID" value="CAB3373757.1"/>
    <property type="molecule type" value="Genomic_DNA"/>
</dbReference>
<dbReference type="SUPFAM" id="SSF49265">
    <property type="entry name" value="Fibronectin type III"/>
    <property type="match status" value="1"/>
</dbReference>
<dbReference type="PRINTS" id="PR01415">
    <property type="entry name" value="ANKYRIN"/>
</dbReference>